<comment type="cofactor">
    <cofactor evidence="1">
        <name>Mg(2+)</name>
        <dbReference type="ChEBI" id="CHEBI:18420"/>
    </cofactor>
</comment>
<dbReference type="InterPro" id="IPR011234">
    <property type="entry name" value="Fumarylacetoacetase-like_C"/>
</dbReference>
<protein>
    <submittedName>
        <fullName evidence="5">FAA hydrolase family protein</fullName>
    </submittedName>
</protein>
<accession>A0A356LAX4</accession>
<dbReference type="GO" id="GO:0016787">
    <property type="term" value="F:hydrolase activity"/>
    <property type="evidence" value="ECO:0007669"/>
    <property type="project" value="UniProtKB-KW"/>
</dbReference>
<evidence type="ECO:0000313" key="6">
    <source>
        <dbReference type="Proteomes" id="UP000264036"/>
    </source>
</evidence>
<dbReference type="Pfam" id="PF01557">
    <property type="entry name" value="FAA_hydrolase"/>
    <property type="match status" value="1"/>
</dbReference>
<evidence type="ECO:0000313" key="5">
    <source>
        <dbReference type="EMBL" id="HBP28102.1"/>
    </source>
</evidence>
<dbReference type="AlphaFoldDB" id="A0A356LAX4"/>
<comment type="similarity">
    <text evidence="2">Belongs to the FAH family.</text>
</comment>
<keyword evidence="5" id="KW-0378">Hydrolase</keyword>
<organism evidence="5 6">
    <name type="scientific">Advenella kashmirensis</name>
    <dbReference type="NCBI Taxonomy" id="310575"/>
    <lineage>
        <taxon>Bacteria</taxon>
        <taxon>Pseudomonadati</taxon>
        <taxon>Pseudomonadota</taxon>
        <taxon>Betaproteobacteria</taxon>
        <taxon>Burkholderiales</taxon>
        <taxon>Alcaligenaceae</taxon>
    </lineage>
</organism>
<comment type="caution">
    <text evidence="5">The sequence shown here is derived from an EMBL/GenBank/DDBJ whole genome shotgun (WGS) entry which is preliminary data.</text>
</comment>
<evidence type="ECO:0000256" key="3">
    <source>
        <dbReference type="ARBA" id="ARBA00022723"/>
    </source>
</evidence>
<gene>
    <name evidence="5" type="ORF">DD666_01635</name>
</gene>
<evidence type="ECO:0000256" key="1">
    <source>
        <dbReference type="ARBA" id="ARBA00001946"/>
    </source>
</evidence>
<dbReference type="PANTHER" id="PTHR42796">
    <property type="entry name" value="FUMARYLACETOACETATE HYDROLASE DOMAIN-CONTAINING PROTEIN 2A-RELATED"/>
    <property type="match status" value="1"/>
</dbReference>
<dbReference type="InterPro" id="IPR051121">
    <property type="entry name" value="FAH"/>
</dbReference>
<dbReference type="GO" id="GO:0046872">
    <property type="term" value="F:metal ion binding"/>
    <property type="evidence" value="ECO:0007669"/>
    <property type="project" value="UniProtKB-KW"/>
</dbReference>
<dbReference type="PANTHER" id="PTHR42796:SF4">
    <property type="entry name" value="FUMARYLACETOACETATE HYDROLASE DOMAIN-CONTAINING PROTEIN 2A"/>
    <property type="match status" value="1"/>
</dbReference>
<feature type="domain" description="Fumarylacetoacetase-like C-terminal" evidence="4">
    <location>
        <begin position="77"/>
        <end position="308"/>
    </location>
</feature>
<evidence type="ECO:0000256" key="2">
    <source>
        <dbReference type="ARBA" id="ARBA00010211"/>
    </source>
</evidence>
<dbReference type="EMBL" id="DOEK01000004">
    <property type="protein sequence ID" value="HBP28102.1"/>
    <property type="molecule type" value="Genomic_DNA"/>
</dbReference>
<name>A0A356LAX4_9BURK</name>
<dbReference type="Proteomes" id="UP000264036">
    <property type="component" value="Unassembled WGS sequence"/>
</dbReference>
<sequence>MKIGTIEREGIPLLVASMTDDQATVLADVMSDAPTDILQVISHGQPILKAIATAIEGRHGQDVDALKWLPPVPRPGKIVCLALNNSANKDRIMKGPSHPATFIKPSSSLVGHGQPIRLRESFGRVHPEPELTVIIGTGGADIQKENALDHVFGYSIINDLTAPLMRGEDTFHYRAIHPKADGSTGIEYKDSWVSYPGRYKGTDTFGPMGPWIATADSIPDPHNLTVSCLHKGELITEDNTANLTYKVADAIAFISSFMTLEPGDIISMGTALKAAGSEGKAVQNIDLTQLGGPIEVKISGIGRLINPVEQR</sequence>
<dbReference type="InterPro" id="IPR036663">
    <property type="entry name" value="Fumarylacetoacetase_C_sf"/>
</dbReference>
<evidence type="ECO:0000259" key="4">
    <source>
        <dbReference type="Pfam" id="PF01557"/>
    </source>
</evidence>
<dbReference type="Gene3D" id="3.90.850.10">
    <property type="entry name" value="Fumarylacetoacetase-like, C-terminal domain"/>
    <property type="match status" value="1"/>
</dbReference>
<dbReference type="SUPFAM" id="SSF56529">
    <property type="entry name" value="FAH"/>
    <property type="match status" value="1"/>
</dbReference>
<keyword evidence="3" id="KW-0479">Metal-binding</keyword>
<dbReference type="GO" id="GO:0044281">
    <property type="term" value="P:small molecule metabolic process"/>
    <property type="evidence" value="ECO:0007669"/>
    <property type="project" value="UniProtKB-ARBA"/>
</dbReference>
<reference evidence="5 6" key="1">
    <citation type="journal article" date="2018" name="Nat. Biotechnol.">
        <title>A standardized bacterial taxonomy based on genome phylogeny substantially revises the tree of life.</title>
        <authorList>
            <person name="Parks D.H."/>
            <person name="Chuvochina M."/>
            <person name="Waite D.W."/>
            <person name="Rinke C."/>
            <person name="Skarshewski A."/>
            <person name="Chaumeil P.A."/>
            <person name="Hugenholtz P."/>
        </authorList>
    </citation>
    <scope>NUCLEOTIDE SEQUENCE [LARGE SCALE GENOMIC DNA]</scope>
    <source>
        <strain evidence="5">UBA10707</strain>
    </source>
</reference>
<proteinExistence type="inferred from homology"/>